<dbReference type="Proteomes" id="UP000437068">
    <property type="component" value="Unassembled WGS sequence"/>
</dbReference>
<evidence type="ECO:0000313" key="4">
    <source>
        <dbReference type="EMBL" id="KAE9273201.1"/>
    </source>
</evidence>
<name>A0A6A4BDQ5_9STRA</name>
<protein>
    <submittedName>
        <fullName evidence="4">Uncharacterized protein</fullName>
    </submittedName>
</protein>
<dbReference type="Proteomes" id="UP000440367">
    <property type="component" value="Unassembled WGS sequence"/>
</dbReference>
<evidence type="ECO:0000313" key="2">
    <source>
        <dbReference type="EMBL" id="KAE8966818.1"/>
    </source>
</evidence>
<dbReference type="EMBL" id="QXFW01004185">
    <property type="protein sequence ID" value="KAE8966818.1"/>
    <property type="molecule type" value="Genomic_DNA"/>
</dbReference>
<sequence length="175" mass="19492">MSSSWSKQGSALVQVLPVSGNQRRSISLDDSSSHVQLLQQLIDALELSKVSSTESHSTIAREVYVQCVVSTLHQTEMILLRSYITIFATFVLCFLSRTSQRLLLLCGLEIVFLGIYVALIQRRLGVSALYQLAFVLRSQFILVQAKFVMLSLVILGFPLAHYGNGIIYRLGSKSH</sequence>
<dbReference type="EMBL" id="QXGE01003815">
    <property type="protein sequence ID" value="KAE9273201.1"/>
    <property type="molecule type" value="Genomic_DNA"/>
</dbReference>
<keyword evidence="1" id="KW-0472">Membrane</keyword>
<gene>
    <name evidence="4" type="ORF">PF001_g27612</name>
    <name evidence="3" type="ORF">PF002_g28835</name>
    <name evidence="2" type="ORF">PF011_g27799</name>
</gene>
<evidence type="ECO:0000313" key="3">
    <source>
        <dbReference type="EMBL" id="KAE9175254.1"/>
    </source>
</evidence>
<proteinExistence type="predicted"/>
<keyword evidence="1" id="KW-1133">Transmembrane helix</keyword>
<evidence type="ECO:0000313" key="5">
    <source>
        <dbReference type="Proteomes" id="UP000437068"/>
    </source>
</evidence>
<accession>A0A6A4BDQ5</accession>
<feature type="transmembrane region" description="Helical" evidence="1">
    <location>
        <begin position="78"/>
        <end position="95"/>
    </location>
</feature>
<feature type="transmembrane region" description="Helical" evidence="1">
    <location>
        <begin position="140"/>
        <end position="160"/>
    </location>
</feature>
<reference evidence="5 6" key="1">
    <citation type="submission" date="2018-08" db="EMBL/GenBank/DDBJ databases">
        <title>Genomic investigation of the strawberry pathogen Phytophthora fragariae indicates pathogenicity is determined by transcriptional variation in three key races.</title>
        <authorList>
            <person name="Adams T.M."/>
            <person name="Armitage A.D."/>
            <person name="Sobczyk M.K."/>
            <person name="Bates H.J."/>
            <person name="Dunwell J.M."/>
            <person name="Nellist C.F."/>
            <person name="Harrison R.J."/>
        </authorList>
    </citation>
    <scope>NUCLEOTIDE SEQUENCE [LARGE SCALE GENOMIC DNA]</scope>
    <source>
        <strain evidence="4 5">A4</strain>
        <strain evidence="3 6">BC-1</strain>
        <strain evidence="2 7">SCRP245</strain>
    </source>
</reference>
<evidence type="ECO:0000313" key="7">
    <source>
        <dbReference type="Proteomes" id="UP000460718"/>
    </source>
</evidence>
<feature type="transmembrane region" description="Helical" evidence="1">
    <location>
        <begin position="102"/>
        <end position="120"/>
    </location>
</feature>
<keyword evidence="1" id="KW-0812">Transmembrane</keyword>
<dbReference type="AlphaFoldDB" id="A0A6A4BDQ5"/>
<dbReference type="Proteomes" id="UP000460718">
    <property type="component" value="Unassembled WGS sequence"/>
</dbReference>
<organism evidence="4 5">
    <name type="scientific">Phytophthora fragariae</name>
    <dbReference type="NCBI Taxonomy" id="53985"/>
    <lineage>
        <taxon>Eukaryota</taxon>
        <taxon>Sar</taxon>
        <taxon>Stramenopiles</taxon>
        <taxon>Oomycota</taxon>
        <taxon>Peronosporomycetes</taxon>
        <taxon>Peronosporales</taxon>
        <taxon>Peronosporaceae</taxon>
        <taxon>Phytophthora</taxon>
    </lineage>
</organism>
<evidence type="ECO:0000313" key="6">
    <source>
        <dbReference type="Proteomes" id="UP000440367"/>
    </source>
</evidence>
<comment type="caution">
    <text evidence="4">The sequence shown here is derived from an EMBL/GenBank/DDBJ whole genome shotgun (WGS) entry which is preliminary data.</text>
</comment>
<dbReference type="EMBL" id="QXGD01003688">
    <property type="protein sequence ID" value="KAE9175254.1"/>
    <property type="molecule type" value="Genomic_DNA"/>
</dbReference>
<evidence type="ECO:0000256" key="1">
    <source>
        <dbReference type="SAM" id="Phobius"/>
    </source>
</evidence>